<evidence type="ECO:0000256" key="6">
    <source>
        <dbReference type="ARBA" id="ARBA00030025"/>
    </source>
</evidence>
<evidence type="ECO:0000256" key="5">
    <source>
        <dbReference type="ARBA" id="ARBA00024416"/>
    </source>
</evidence>
<name>A0ABQ5YRY8_9BURK</name>
<comment type="caution">
    <text evidence="8">The sequence shown here is derived from an EMBL/GenBank/DDBJ whole genome shotgun (WGS) entry which is preliminary data.</text>
</comment>
<dbReference type="InterPro" id="IPR016633">
    <property type="entry name" value="EarP"/>
</dbReference>
<evidence type="ECO:0000256" key="1">
    <source>
        <dbReference type="ARBA" id="ARBA00022676"/>
    </source>
</evidence>
<comment type="catalytic activity">
    <reaction evidence="7">
        <text>dTDP-beta-L-rhamnose + L-arginyl-[protein] = N(omega)-(alpha-L-rhamnosyl)-L-arginyl-[protein] + dTDP + H(+)</text>
        <dbReference type="Rhea" id="RHEA:66692"/>
        <dbReference type="Rhea" id="RHEA-COMP:10532"/>
        <dbReference type="Rhea" id="RHEA-COMP:17096"/>
        <dbReference type="ChEBI" id="CHEBI:15378"/>
        <dbReference type="ChEBI" id="CHEBI:29965"/>
        <dbReference type="ChEBI" id="CHEBI:57510"/>
        <dbReference type="ChEBI" id="CHEBI:58369"/>
        <dbReference type="ChEBI" id="CHEBI:167445"/>
    </reaction>
    <physiologicalReaction direction="left-to-right" evidence="7">
        <dbReference type="Rhea" id="RHEA:66693"/>
    </physiologicalReaction>
</comment>
<dbReference type="Proteomes" id="UP001156664">
    <property type="component" value="Unassembled WGS sequence"/>
</dbReference>
<comment type="function">
    <text evidence="3">Protein-arginine rhamnosyltransferase that catalyzes the transfer of a single rhamnose to elongation factor P (EF-P) on 'Lys-32', a modification required for EF-P-dependent rescue of polyproline stalled ribosomes.</text>
</comment>
<proteinExistence type="inferred from homology"/>
<evidence type="ECO:0000256" key="7">
    <source>
        <dbReference type="ARBA" id="ARBA00048472"/>
    </source>
</evidence>
<reference evidence="9" key="1">
    <citation type="journal article" date="2019" name="Int. J. Syst. Evol. Microbiol.">
        <title>The Global Catalogue of Microorganisms (GCM) 10K type strain sequencing project: providing services to taxonomists for standard genome sequencing and annotation.</title>
        <authorList>
            <consortium name="The Broad Institute Genomics Platform"/>
            <consortium name="The Broad Institute Genome Sequencing Center for Infectious Disease"/>
            <person name="Wu L."/>
            <person name="Ma J."/>
        </authorList>
    </citation>
    <scope>NUCLEOTIDE SEQUENCE [LARGE SCALE GENOMIC DNA]</scope>
    <source>
        <strain evidence="9">NBRC 105857</strain>
    </source>
</reference>
<evidence type="ECO:0000256" key="4">
    <source>
        <dbReference type="ARBA" id="ARBA00024346"/>
    </source>
</evidence>
<accession>A0ABQ5YRY8</accession>
<evidence type="ECO:0000313" key="8">
    <source>
        <dbReference type="EMBL" id="GLR27248.1"/>
    </source>
</evidence>
<comment type="similarity">
    <text evidence="4">Belongs to the glycosyltransferase 104 family.</text>
</comment>
<dbReference type="EMBL" id="BSOJ01000028">
    <property type="protein sequence ID" value="GLR27248.1"/>
    <property type="molecule type" value="Genomic_DNA"/>
</dbReference>
<evidence type="ECO:0000313" key="9">
    <source>
        <dbReference type="Proteomes" id="UP001156664"/>
    </source>
</evidence>
<dbReference type="Pfam" id="PF10093">
    <property type="entry name" value="EarP"/>
    <property type="match status" value="1"/>
</dbReference>
<evidence type="ECO:0000256" key="3">
    <source>
        <dbReference type="ARBA" id="ARBA00024303"/>
    </source>
</evidence>
<protein>
    <recommendedName>
        <fullName evidence="5">Protein-arginine rhamnosyltransferase</fullName>
    </recommendedName>
    <alternativeName>
        <fullName evidence="6">EF-P arginine rhamnosyltransferase</fullName>
    </alternativeName>
</protein>
<sequence length="348" mass="39625">MKSVQIVVICDVLDNFGDAGFCLRISRRLCAEQHTVTLIHNNSEALFTLLGDESIERLTIVHTESEELPKSLPADVALILHPFGSSEASANISNTIEQLKKAYSQSPWFVVDYLSAEQWVEDFHWTQSISPSTGHKSTYVYPGFSRKTGGLIYADWREIEPPTTEIANGFQRIFIFCYTPERISELMKVADQNVHFFSVHTLSQIEETDSTDHTTLAFCPQYQFDERLAAHDFLFIRGEDSFVRAQLSGRPFVWQIYPTGDGAHEEKLTAFFNLYGANLSSEARHAMWSLWLNWNGLDQTESLAKTWNGVQQHYAELASNAMHWRRTLMKGPELVREILTHVSPSTPT</sequence>
<gene>
    <name evidence="8" type="ORF">GCM10007875_23390</name>
</gene>
<evidence type="ECO:0000256" key="2">
    <source>
        <dbReference type="ARBA" id="ARBA00022679"/>
    </source>
</evidence>
<organism evidence="8 9">
    <name type="scientific">Limnobacter litoralis</name>
    <dbReference type="NCBI Taxonomy" id="481366"/>
    <lineage>
        <taxon>Bacteria</taxon>
        <taxon>Pseudomonadati</taxon>
        <taxon>Pseudomonadota</taxon>
        <taxon>Betaproteobacteria</taxon>
        <taxon>Burkholderiales</taxon>
        <taxon>Burkholderiaceae</taxon>
        <taxon>Limnobacter</taxon>
    </lineage>
</organism>
<keyword evidence="1" id="KW-0328">Glycosyltransferase</keyword>
<keyword evidence="2" id="KW-0808">Transferase</keyword>
<keyword evidence="9" id="KW-1185">Reference proteome</keyword>